<evidence type="ECO:0000256" key="5">
    <source>
        <dbReference type="ARBA" id="ARBA00023014"/>
    </source>
</evidence>
<dbReference type="SFLD" id="SFLDG01101">
    <property type="entry name" value="Uncharacterised_Radical_SAM_Su"/>
    <property type="match status" value="1"/>
</dbReference>
<dbReference type="Gene3D" id="3.20.20.70">
    <property type="entry name" value="Aldolase class I"/>
    <property type="match status" value="1"/>
</dbReference>
<feature type="binding site" evidence="6">
    <location>
        <position position="105"/>
    </location>
    <ligand>
        <name>[4Fe-4S] cluster</name>
        <dbReference type="ChEBI" id="CHEBI:49883"/>
        <note>4Fe-4S-S-AdoMet</note>
    </ligand>
</feature>
<keyword evidence="8" id="KW-0670">Pyruvate</keyword>
<keyword evidence="8" id="KW-0456">Lyase</keyword>
<keyword evidence="2 6" id="KW-0949">S-adenosyl-L-methionine</keyword>
<dbReference type="GO" id="GO:0046872">
    <property type="term" value="F:metal ion binding"/>
    <property type="evidence" value="ECO:0007669"/>
    <property type="project" value="UniProtKB-KW"/>
</dbReference>
<keyword evidence="9" id="KW-1185">Reference proteome</keyword>
<evidence type="ECO:0000256" key="2">
    <source>
        <dbReference type="ARBA" id="ARBA00022691"/>
    </source>
</evidence>
<feature type="binding site" evidence="6">
    <location>
        <position position="108"/>
    </location>
    <ligand>
        <name>[4Fe-4S] cluster</name>
        <dbReference type="ChEBI" id="CHEBI:49883"/>
        <note>4Fe-4S-S-AdoMet</note>
    </ligand>
</feature>
<proteinExistence type="predicted"/>
<dbReference type="InterPro" id="IPR027596">
    <property type="entry name" value="AmmeMemoSam_rS"/>
</dbReference>
<feature type="binding site" evidence="6">
    <location>
        <position position="101"/>
    </location>
    <ligand>
        <name>[4Fe-4S] cluster</name>
        <dbReference type="ChEBI" id="CHEBI:49883"/>
        <note>4Fe-4S-S-AdoMet</note>
    </ligand>
</feature>
<dbReference type="PANTHER" id="PTHR30352">
    <property type="entry name" value="PYRUVATE FORMATE-LYASE-ACTIVATING ENZYME"/>
    <property type="match status" value="1"/>
</dbReference>
<dbReference type="CDD" id="cd01335">
    <property type="entry name" value="Radical_SAM"/>
    <property type="match status" value="1"/>
</dbReference>
<dbReference type="InterPro" id="IPR007197">
    <property type="entry name" value="rSAM"/>
</dbReference>
<evidence type="ECO:0000313" key="9">
    <source>
        <dbReference type="Proteomes" id="UP000199476"/>
    </source>
</evidence>
<reference evidence="8 9" key="1">
    <citation type="submission" date="2016-10" db="EMBL/GenBank/DDBJ databases">
        <authorList>
            <person name="de Groot N.N."/>
        </authorList>
    </citation>
    <scope>NUCLEOTIDE SEQUENCE [LARGE SCALE GENOMIC DNA]</scope>
    <source>
        <strain evidence="8 9">SLAS-1</strain>
    </source>
</reference>
<gene>
    <name evidence="8" type="ORF">SAMN04488692_10511</name>
</gene>
<dbReference type="SUPFAM" id="SSF102114">
    <property type="entry name" value="Radical SAM enzymes"/>
    <property type="match status" value="1"/>
</dbReference>
<dbReference type="EMBL" id="FNGO01000005">
    <property type="protein sequence ID" value="SDL48755.1"/>
    <property type="molecule type" value="Genomic_DNA"/>
</dbReference>
<dbReference type="InterPro" id="IPR016431">
    <property type="entry name" value="Pyrv-formate_lyase-activ_prd"/>
</dbReference>
<evidence type="ECO:0000256" key="1">
    <source>
        <dbReference type="ARBA" id="ARBA00022485"/>
    </source>
</evidence>
<dbReference type="OrthoDB" id="9778883at2"/>
<keyword evidence="4 6" id="KW-0408">Iron</keyword>
<dbReference type="PIRSF" id="PIRSF004869">
    <property type="entry name" value="PflX_prd"/>
    <property type="match status" value="1"/>
</dbReference>
<protein>
    <submittedName>
        <fullName evidence="8">Pyruvate formate lyase activating enzyme</fullName>
    </submittedName>
</protein>
<name>A0A1G9KH61_9FIRM</name>
<feature type="domain" description="Radical SAM core" evidence="7">
    <location>
        <begin position="86"/>
        <end position="303"/>
    </location>
</feature>
<dbReference type="Pfam" id="PF04055">
    <property type="entry name" value="Radical_SAM"/>
    <property type="match status" value="1"/>
</dbReference>
<keyword evidence="1" id="KW-0004">4Fe-4S</keyword>
<dbReference type="InterPro" id="IPR013785">
    <property type="entry name" value="Aldolase_TIM"/>
</dbReference>
<dbReference type="AlphaFoldDB" id="A0A1G9KH61"/>
<dbReference type="PANTHER" id="PTHR30352:SF5">
    <property type="entry name" value="PYRUVATE FORMATE-LYASE 1-ACTIVATING ENZYME"/>
    <property type="match status" value="1"/>
</dbReference>
<organism evidence="8 9">
    <name type="scientific">Halarsenatibacter silvermanii</name>
    <dbReference type="NCBI Taxonomy" id="321763"/>
    <lineage>
        <taxon>Bacteria</taxon>
        <taxon>Bacillati</taxon>
        <taxon>Bacillota</taxon>
        <taxon>Clostridia</taxon>
        <taxon>Halanaerobiales</taxon>
        <taxon>Halarsenatibacteraceae</taxon>
        <taxon>Halarsenatibacter</taxon>
    </lineage>
</organism>
<evidence type="ECO:0000256" key="4">
    <source>
        <dbReference type="ARBA" id="ARBA00023004"/>
    </source>
</evidence>
<dbReference type="InterPro" id="IPR034457">
    <property type="entry name" value="Organic_radical-activating"/>
</dbReference>
<keyword evidence="5 6" id="KW-0411">Iron-sulfur</keyword>
<dbReference type="NCBIfam" id="TIGR04337">
    <property type="entry name" value="AmmeMemoSam_rS"/>
    <property type="match status" value="1"/>
</dbReference>
<dbReference type="RefSeq" id="WP_089758738.1">
    <property type="nucleotide sequence ID" value="NZ_FNGO01000005.1"/>
</dbReference>
<comment type="cofactor">
    <cofactor evidence="6">
        <name>[4Fe-4S] cluster</name>
        <dbReference type="ChEBI" id="CHEBI:49883"/>
    </cofactor>
    <text evidence="6">Binds 1 [4Fe-4S] cluster. The cluster is coordinated with 3 cysteines and an exchangeable S-adenosyl-L-methionine.</text>
</comment>
<sequence>MKEKDNVSDGISGCAYKEAENEACYYEMLAENRVRCQLCFRECLIEEGSRGFCRTRENRSGKLICANYNRPAVINTDPVEKEPLYHFKPGSGMISVGCIGCNFHCSFCHNWHLSQKDPVRVQEVTRIRPGDLVEKVREEGLEIISFTYNEPIINYEYLIDTAGLAQKQNIKTIVHTNGAIKKPPLRQLLKYIDGLIVDFKGFSEKAYSDCARGKLRPVQETVRNVIEAEDEIWMEIIYLVIPEINDSLEEVKDMAAWLVENSGQEVPLHLNRAMPAYQQENLEPVSVDRLEKMRETVLDIGLNYVYIGNVSGHDANSTFCPGCDNLLISRRQHQIFEKRLADGNCSECGREIEGCW</sequence>
<dbReference type="InterPro" id="IPR058240">
    <property type="entry name" value="rSAM_sf"/>
</dbReference>
<evidence type="ECO:0000256" key="3">
    <source>
        <dbReference type="ARBA" id="ARBA00022723"/>
    </source>
</evidence>
<dbReference type="Proteomes" id="UP000199476">
    <property type="component" value="Unassembled WGS sequence"/>
</dbReference>
<dbReference type="GO" id="GO:0016829">
    <property type="term" value="F:lyase activity"/>
    <property type="evidence" value="ECO:0007669"/>
    <property type="project" value="UniProtKB-KW"/>
</dbReference>
<dbReference type="PROSITE" id="PS51918">
    <property type="entry name" value="RADICAL_SAM"/>
    <property type="match status" value="1"/>
</dbReference>
<evidence type="ECO:0000256" key="6">
    <source>
        <dbReference type="PIRSR" id="PIRSR004869-50"/>
    </source>
</evidence>
<dbReference type="GO" id="GO:0051539">
    <property type="term" value="F:4 iron, 4 sulfur cluster binding"/>
    <property type="evidence" value="ECO:0007669"/>
    <property type="project" value="UniProtKB-KW"/>
</dbReference>
<evidence type="ECO:0000259" key="7">
    <source>
        <dbReference type="PROSITE" id="PS51918"/>
    </source>
</evidence>
<evidence type="ECO:0000313" key="8">
    <source>
        <dbReference type="EMBL" id="SDL48755.1"/>
    </source>
</evidence>
<dbReference type="SFLD" id="SFLDS00029">
    <property type="entry name" value="Radical_SAM"/>
    <property type="match status" value="1"/>
</dbReference>
<dbReference type="STRING" id="321763.SAMN04488692_10511"/>
<accession>A0A1G9KH61</accession>
<keyword evidence="3 6" id="KW-0479">Metal-binding</keyword>